<dbReference type="Proteomes" id="UP000693946">
    <property type="component" value="Unassembled WGS sequence"/>
</dbReference>
<dbReference type="PROSITE" id="PS50050">
    <property type="entry name" value="TNFR_NGFR_2"/>
    <property type="match status" value="2"/>
</dbReference>
<feature type="repeat" description="TNFR-Cys" evidence="1">
    <location>
        <begin position="20"/>
        <end position="55"/>
    </location>
</feature>
<sequence length="210" mass="23172">MLSVSLLFGLVVGLVVPGSCCREKEYKNRDGDCCSKCDEGQFVLKDCTDMRSTRCNRCKDGTFMNQPNGLNMCFPCTSCVSANGLFVKQACTASTDTVCDVLSGYMCRDESSSTGCRRAEKHSSCVSGQQIKEPGTRDTNTVCEDCPDGYFSKDGVKCLTWKTCPEPLTVVTRGDSRNDVVCSKLLRNRGWSCHDLLYLPLLIFVSQSFF</sequence>
<evidence type="ECO:0000256" key="2">
    <source>
        <dbReference type="SAM" id="SignalP"/>
    </source>
</evidence>
<name>A0AAV6PAI2_SOLSE</name>
<feature type="disulfide bond" evidence="1">
    <location>
        <begin position="34"/>
        <end position="47"/>
    </location>
</feature>
<evidence type="ECO:0000313" key="5">
    <source>
        <dbReference type="Proteomes" id="UP000693946"/>
    </source>
</evidence>
<keyword evidence="1" id="KW-1015">Disulfide bond</keyword>
<proteinExistence type="predicted"/>
<dbReference type="InterPro" id="IPR001368">
    <property type="entry name" value="TNFR/NGFR_Cys_rich_reg"/>
</dbReference>
<evidence type="ECO:0000313" key="4">
    <source>
        <dbReference type="EMBL" id="KAG7453479.1"/>
    </source>
</evidence>
<comment type="caution">
    <text evidence="1">Lacks conserved residue(s) required for the propagation of feature annotation.</text>
</comment>
<keyword evidence="5" id="KW-1185">Reference proteome</keyword>
<protein>
    <submittedName>
        <fullName evidence="4">Tumor necrosis factor receptor superfamily member 5-like isoform X2</fullName>
    </submittedName>
</protein>
<dbReference type="Pfam" id="PF00020">
    <property type="entry name" value="TNFR_c6"/>
    <property type="match status" value="2"/>
</dbReference>
<dbReference type="GO" id="GO:0046642">
    <property type="term" value="P:negative regulation of alpha-beta T cell proliferation"/>
    <property type="evidence" value="ECO:0007669"/>
    <property type="project" value="TreeGrafter"/>
</dbReference>
<accession>A0AAV6PAI2</accession>
<feature type="domain" description="TNFR-Cys" evidence="3">
    <location>
        <begin position="57"/>
        <end position="99"/>
    </location>
</feature>
<feature type="domain" description="TNFR-Cys" evidence="3">
    <location>
        <begin position="20"/>
        <end position="55"/>
    </location>
</feature>
<dbReference type="AlphaFoldDB" id="A0AAV6PAI2"/>
<dbReference type="GO" id="GO:0009897">
    <property type="term" value="C:external side of plasma membrane"/>
    <property type="evidence" value="ECO:0007669"/>
    <property type="project" value="TreeGrafter"/>
</dbReference>
<feature type="disulfide bond" evidence="1">
    <location>
        <begin position="58"/>
        <end position="73"/>
    </location>
</feature>
<feature type="disulfide bond" evidence="1">
    <location>
        <begin position="37"/>
        <end position="55"/>
    </location>
</feature>
<dbReference type="PANTHER" id="PTHR46838">
    <property type="entry name" value="TUMOR NECROSIS FACTOR RECEPTOR SUPERFAMILY MEMBER 14"/>
    <property type="match status" value="1"/>
</dbReference>
<reference evidence="4 5" key="1">
    <citation type="journal article" date="2021" name="Sci. Rep.">
        <title>Chromosome anchoring in Senegalese sole (Solea senegalensis) reveals sex-associated markers and genome rearrangements in flatfish.</title>
        <authorList>
            <person name="Guerrero-Cozar I."/>
            <person name="Gomez-Garrido J."/>
            <person name="Berbel C."/>
            <person name="Martinez-Blanch J.F."/>
            <person name="Alioto T."/>
            <person name="Claros M.G."/>
            <person name="Gagnaire P.A."/>
            <person name="Manchado M."/>
        </authorList>
    </citation>
    <scope>NUCLEOTIDE SEQUENCE [LARGE SCALE GENOMIC DNA]</scope>
    <source>
        <strain evidence="4">Sse05_10M</strain>
    </source>
</reference>
<feature type="repeat" description="TNFR-Cys" evidence="1">
    <location>
        <begin position="57"/>
        <end position="99"/>
    </location>
</feature>
<dbReference type="GO" id="GO:2000406">
    <property type="term" value="P:positive regulation of T cell migration"/>
    <property type="evidence" value="ECO:0007669"/>
    <property type="project" value="TreeGrafter"/>
</dbReference>
<dbReference type="GO" id="GO:0050830">
    <property type="term" value="P:defense response to Gram-positive bacterium"/>
    <property type="evidence" value="ECO:0007669"/>
    <property type="project" value="TreeGrafter"/>
</dbReference>
<dbReference type="SMART" id="SM00208">
    <property type="entry name" value="TNFR"/>
    <property type="match status" value="4"/>
</dbReference>
<gene>
    <name evidence="4" type="ORF">JOB18_009507</name>
</gene>
<dbReference type="PANTHER" id="PTHR46838:SF1">
    <property type="entry name" value="TUMOR NECROSIS FACTOR RECEPTOR SUPERFAMILY MEMBER 14"/>
    <property type="match status" value="1"/>
</dbReference>
<evidence type="ECO:0000256" key="1">
    <source>
        <dbReference type="PROSITE-ProRule" id="PRU00206"/>
    </source>
</evidence>
<dbReference type="EMBL" id="JAGKHQ010001884">
    <property type="protein sequence ID" value="KAG7453479.1"/>
    <property type="molecule type" value="Genomic_DNA"/>
</dbReference>
<feature type="signal peptide" evidence="2">
    <location>
        <begin position="1"/>
        <end position="21"/>
    </location>
</feature>
<keyword evidence="4" id="KW-0675">Receptor</keyword>
<dbReference type="GO" id="GO:0002720">
    <property type="term" value="P:positive regulation of cytokine production involved in immune response"/>
    <property type="evidence" value="ECO:0007669"/>
    <property type="project" value="TreeGrafter"/>
</dbReference>
<feature type="chain" id="PRO_5043989258" evidence="2">
    <location>
        <begin position="22"/>
        <end position="210"/>
    </location>
</feature>
<organism evidence="4 5">
    <name type="scientific">Solea senegalensis</name>
    <name type="common">Senegalese sole</name>
    <dbReference type="NCBI Taxonomy" id="28829"/>
    <lineage>
        <taxon>Eukaryota</taxon>
        <taxon>Metazoa</taxon>
        <taxon>Chordata</taxon>
        <taxon>Craniata</taxon>
        <taxon>Vertebrata</taxon>
        <taxon>Euteleostomi</taxon>
        <taxon>Actinopterygii</taxon>
        <taxon>Neopterygii</taxon>
        <taxon>Teleostei</taxon>
        <taxon>Neoteleostei</taxon>
        <taxon>Acanthomorphata</taxon>
        <taxon>Carangaria</taxon>
        <taxon>Pleuronectiformes</taxon>
        <taxon>Pleuronectoidei</taxon>
        <taxon>Soleidae</taxon>
        <taxon>Solea</taxon>
    </lineage>
</organism>
<keyword evidence="2" id="KW-0732">Signal</keyword>
<dbReference type="PROSITE" id="PS00652">
    <property type="entry name" value="TNFR_NGFR_1"/>
    <property type="match status" value="2"/>
</dbReference>
<evidence type="ECO:0000259" key="3">
    <source>
        <dbReference type="PROSITE" id="PS50050"/>
    </source>
</evidence>
<dbReference type="GO" id="GO:0050829">
    <property type="term" value="P:defense response to Gram-negative bacterium"/>
    <property type="evidence" value="ECO:0007669"/>
    <property type="project" value="TreeGrafter"/>
</dbReference>
<comment type="caution">
    <text evidence="4">The sequence shown here is derived from an EMBL/GenBank/DDBJ whole genome shotgun (WGS) entry which is preliminary data.</text>
</comment>